<evidence type="ECO:0000256" key="2">
    <source>
        <dbReference type="ARBA" id="ARBA00023125"/>
    </source>
</evidence>
<evidence type="ECO:0000256" key="4">
    <source>
        <dbReference type="SAM" id="MobiDB-lite"/>
    </source>
</evidence>
<dbReference type="SMART" id="SM00342">
    <property type="entry name" value="HTH_ARAC"/>
    <property type="match status" value="1"/>
</dbReference>
<accession>A0A7R6SWB3</accession>
<dbReference type="InterPro" id="IPR018060">
    <property type="entry name" value="HTH_AraC"/>
</dbReference>
<dbReference type="PROSITE" id="PS01124">
    <property type="entry name" value="HTH_ARAC_FAMILY_2"/>
    <property type="match status" value="1"/>
</dbReference>
<dbReference type="GO" id="GO:0043565">
    <property type="term" value="F:sequence-specific DNA binding"/>
    <property type="evidence" value="ECO:0007669"/>
    <property type="project" value="InterPro"/>
</dbReference>
<dbReference type="Gene3D" id="3.40.50.880">
    <property type="match status" value="1"/>
</dbReference>
<keyword evidence="1" id="KW-0805">Transcription regulation</keyword>
<evidence type="ECO:0000313" key="6">
    <source>
        <dbReference type="EMBL" id="BBB30310.1"/>
    </source>
</evidence>
<dbReference type="Pfam" id="PF12833">
    <property type="entry name" value="HTH_18"/>
    <property type="match status" value="1"/>
</dbReference>
<dbReference type="InterPro" id="IPR029062">
    <property type="entry name" value="Class_I_gatase-like"/>
</dbReference>
<dbReference type="SUPFAM" id="SSF52317">
    <property type="entry name" value="Class I glutamine amidotransferase-like"/>
    <property type="match status" value="1"/>
</dbReference>
<keyword evidence="7" id="KW-1185">Reference proteome</keyword>
<dbReference type="Proteomes" id="UP000595332">
    <property type="component" value="Chromosome"/>
</dbReference>
<keyword evidence="3" id="KW-0804">Transcription</keyword>
<dbReference type="PANTHER" id="PTHR43130:SF3">
    <property type="entry name" value="HTH-TYPE TRANSCRIPTIONAL REGULATOR RV1931C"/>
    <property type="match status" value="1"/>
</dbReference>
<feature type="region of interest" description="Disordered" evidence="4">
    <location>
        <begin position="316"/>
        <end position="411"/>
    </location>
</feature>
<dbReference type="PROSITE" id="PS00041">
    <property type="entry name" value="HTH_ARAC_FAMILY_1"/>
    <property type="match status" value="1"/>
</dbReference>
<sequence>MSESSTDNQGGSAFITKKIGFMLLNNFTMISLASAVEPLRMANQLSGETLYEWFTLTEEGLPVSASDGIRITPDSSLLNTASLDVVIVAGGINVTRAFSKIQLNWLKMQARKGCRLGGICTGAYVLAEAGLLDGYDCSTHWEYIAALQEAFPRVSCSNRLFSIDRDRMTSTGGTAPLDMMLHMIKQEHGTLLCTAISEMFICDRIRSETDKQKVPLQYVSGTTQPKLVEVVGLMEANLEELIDMDELAHYACLSRRQLERLFLKYLQCSPSKYYLKLRLLRARQLLKQSNLPIIEVSTACGFVSTPHFSKCYREQMGVPPSEERSGNSRAKSVKQNVPPEIERAPPEELPQRRQLKVQDSELSGAHKEEPVPSLENGKNIQQQEGKRDSTASDALAQARSESTFGSVRIKK</sequence>
<dbReference type="Pfam" id="PF01965">
    <property type="entry name" value="DJ-1_PfpI"/>
    <property type="match status" value="1"/>
</dbReference>
<dbReference type="CDD" id="cd03136">
    <property type="entry name" value="GATase1_AraC_ArgR_like"/>
    <property type="match status" value="1"/>
</dbReference>
<dbReference type="AlphaFoldDB" id="A0A7R6SWB3"/>
<dbReference type="FunFam" id="1.10.10.60:FF:000090">
    <property type="entry name" value="Transcriptional regulator ArgR, AraC family"/>
    <property type="match status" value="1"/>
</dbReference>
<dbReference type="InterPro" id="IPR009057">
    <property type="entry name" value="Homeodomain-like_sf"/>
</dbReference>
<dbReference type="RefSeq" id="WP_201347508.1">
    <property type="nucleotide sequence ID" value="NZ_AP014546.1"/>
</dbReference>
<gene>
    <name evidence="6" type="ORF">NEJAP_2364</name>
</gene>
<dbReference type="PANTHER" id="PTHR43130">
    <property type="entry name" value="ARAC-FAMILY TRANSCRIPTIONAL REGULATOR"/>
    <property type="match status" value="1"/>
</dbReference>
<proteinExistence type="predicted"/>
<evidence type="ECO:0000313" key="7">
    <source>
        <dbReference type="Proteomes" id="UP000595332"/>
    </source>
</evidence>
<feature type="compositionally biased region" description="Basic and acidic residues" evidence="4">
    <location>
        <begin position="340"/>
        <end position="370"/>
    </location>
</feature>
<dbReference type="GO" id="GO:0003700">
    <property type="term" value="F:DNA-binding transcription factor activity"/>
    <property type="evidence" value="ECO:0007669"/>
    <property type="project" value="InterPro"/>
</dbReference>
<evidence type="ECO:0000256" key="3">
    <source>
        <dbReference type="ARBA" id="ARBA00023163"/>
    </source>
</evidence>
<dbReference type="InterPro" id="IPR002818">
    <property type="entry name" value="DJ-1/PfpI"/>
</dbReference>
<dbReference type="Gene3D" id="1.10.10.60">
    <property type="entry name" value="Homeodomain-like"/>
    <property type="match status" value="1"/>
</dbReference>
<protein>
    <submittedName>
        <fullName evidence="6">AraC family transcriptional regulator</fullName>
    </submittedName>
</protein>
<dbReference type="InterPro" id="IPR018062">
    <property type="entry name" value="HTH_AraC-typ_CS"/>
</dbReference>
<name>A0A7R6SWB3_9GAMM</name>
<dbReference type="SUPFAM" id="SSF46689">
    <property type="entry name" value="Homeodomain-like"/>
    <property type="match status" value="2"/>
</dbReference>
<organism evidence="6 7">
    <name type="scientific">Neptunomonas japonica JAMM 1380</name>
    <dbReference type="NCBI Taxonomy" id="1441457"/>
    <lineage>
        <taxon>Bacteria</taxon>
        <taxon>Pseudomonadati</taxon>
        <taxon>Pseudomonadota</taxon>
        <taxon>Gammaproteobacteria</taxon>
        <taxon>Oceanospirillales</taxon>
        <taxon>Oceanospirillaceae</taxon>
        <taxon>Neptunomonas</taxon>
    </lineage>
</organism>
<evidence type="ECO:0000256" key="1">
    <source>
        <dbReference type="ARBA" id="ARBA00023015"/>
    </source>
</evidence>
<dbReference type="KEGG" id="njp:NEJAP_2364"/>
<reference evidence="6 7" key="1">
    <citation type="journal article" date="2008" name="Int. J. Syst. Evol. Microbiol.">
        <title>Neptunomonas japonica sp. nov., an Osedax japonicus symbiont-like bacterium isolated from sediment adjacent to sperm whale carcasses off Kagoshima, Japan.</title>
        <authorList>
            <person name="Miyazaki M."/>
            <person name="Nogi Y."/>
            <person name="Fujiwara Y."/>
            <person name="Kawato M."/>
            <person name="Kubokawa K."/>
            <person name="Horikoshi K."/>
        </authorList>
    </citation>
    <scope>NUCLEOTIDE SEQUENCE [LARGE SCALE GENOMIC DNA]</scope>
    <source>
        <strain evidence="6 7">JAMM 1380</strain>
    </source>
</reference>
<dbReference type="InterPro" id="IPR052158">
    <property type="entry name" value="INH-QAR"/>
</dbReference>
<dbReference type="EMBL" id="AP014546">
    <property type="protein sequence ID" value="BBB30310.1"/>
    <property type="molecule type" value="Genomic_DNA"/>
</dbReference>
<keyword evidence="2" id="KW-0238">DNA-binding</keyword>
<evidence type="ECO:0000259" key="5">
    <source>
        <dbReference type="PROSITE" id="PS01124"/>
    </source>
</evidence>
<feature type="domain" description="HTH araC/xylS-type" evidence="5">
    <location>
        <begin position="228"/>
        <end position="326"/>
    </location>
</feature>